<dbReference type="SUPFAM" id="SSF49363">
    <property type="entry name" value="Purple acid phosphatase, N-terminal domain"/>
    <property type="match status" value="1"/>
</dbReference>
<evidence type="ECO:0000259" key="5">
    <source>
        <dbReference type="Pfam" id="PF14008"/>
    </source>
</evidence>
<dbReference type="Proteomes" id="UP000694865">
    <property type="component" value="Unplaced"/>
</dbReference>
<evidence type="ECO:0000256" key="2">
    <source>
        <dbReference type="ARBA" id="ARBA00023180"/>
    </source>
</evidence>
<dbReference type="SUPFAM" id="SSF56300">
    <property type="entry name" value="Metallo-dependent phosphatases"/>
    <property type="match status" value="1"/>
</dbReference>
<evidence type="ECO:0000313" key="8">
    <source>
        <dbReference type="RefSeq" id="XP_002738205.1"/>
    </source>
</evidence>
<dbReference type="InterPro" id="IPR004843">
    <property type="entry name" value="Calcineurin-like_PHP"/>
</dbReference>
<dbReference type="InterPro" id="IPR008963">
    <property type="entry name" value="Purple_acid_Pase-like_N"/>
</dbReference>
<dbReference type="Pfam" id="PF14008">
    <property type="entry name" value="Metallophos_C"/>
    <property type="match status" value="1"/>
</dbReference>
<dbReference type="InterPro" id="IPR029052">
    <property type="entry name" value="Metallo-depent_PP-like"/>
</dbReference>
<dbReference type="Gene3D" id="2.60.40.380">
    <property type="entry name" value="Purple acid phosphatase-like, N-terminal"/>
    <property type="match status" value="1"/>
</dbReference>
<keyword evidence="3" id="KW-0378">Hydrolase</keyword>
<keyword evidence="7" id="KW-1185">Reference proteome</keyword>
<evidence type="ECO:0000259" key="4">
    <source>
        <dbReference type="Pfam" id="PF00149"/>
    </source>
</evidence>
<accession>A0ABM0GVH6</accession>
<dbReference type="InterPro" id="IPR025733">
    <property type="entry name" value="PAPs_C"/>
</dbReference>
<gene>
    <name evidence="8" type="primary">LOC100370821</name>
</gene>
<protein>
    <recommendedName>
        <fullName evidence="3">Purple acid phosphatase</fullName>
        <ecNumber evidence="3">3.1.3.2</ecNumber>
    </recommendedName>
</protein>
<dbReference type="PANTHER" id="PTHR45867">
    <property type="entry name" value="PURPLE ACID PHOSPHATASE"/>
    <property type="match status" value="1"/>
</dbReference>
<dbReference type="Pfam" id="PF16656">
    <property type="entry name" value="Pur_ac_phosph_N"/>
    <property type="match status" value="1"/>
</dbReference>
<sequence>MTTLCVTLQIFLVLLVSVTVATDVTTKDEDQVNTIDSKFLASIYNGIGPVLNPPLAENTIELELPIPEQIHIAYGDVASEMIVMWSTPIPASSQVLYGLAPNNFSLSVSGDSVDFFDGNPDGLHYLHRVKLSNLIAGQNYSYKVRSDNELSDGYIFTAMKDGQDWSPVLLVYGDMGRIGGAPSLKLLRKEAASGLVDAVLHVGDFAYDLHTDGGKIGDDFMNRIQSIATRIPYMTAVGNHEIEFNFSHYRYRFSMPNSPWPMPLDNMWYSFNMAKVHFISYSTEVYFTDDNLIDVQYQWLLNDLQEANQPENRLKRPWIIVYGHRPMYCSNADSDDCTTLDSKVRNGLEELFFTQGVDLIIEAHEHSYERLYPVYEGKVLGKDYTNPKAPIHIISGAAGCNEFDGVCVNAMLGPRGDWSAFRAWLPGLYGFGKLHIVNETHIFWKQVLALNGQTIDSVWIEQHNHGPFNIADFDFEIENNDEEEDAWWLSD</sequence>
<dbReference type="Pfam" id="PF00149">
    <property type="entry name" value="Metallophos"/>
    <property type="match status" value="1"/>
</dbReference>
<organism evidence="7 8">
    <name type="scientific">Saccoglossus kowalevskii</name>
    <name type="common">Acorn worm</name>
    <dbReference type="NCBI Taxonomy" id="10224"/>
    <lineage>
        <taxon>Eukaryota</taxon>
        <taxon>Metazoa</taxon>
        <taxon>Hemichordata</taxon>
        <taxon>Enteropneusta</taxon>
        <taxon>Harrimaniidae</taxon>
        <taxon>Saccoglossus</taxon>
    </lineage>
</organism>
<dbReference type="Gene3D" id="3.60.21.10">
    <property type="match status" value="1"/>
</dbReference>
<evidence type="ECO:0000256" key="3">
    <source>
        <dbReference type="RuleBase" id="RU361203"/>
    </source>
</evidence>
<dbReference type="EC" id="3.1.3.2" evidence="3"/>
<dbReference type="InterPro" id="IPR015914">
    <property type="entry name" value="PAPs_N"/>
</dbReference>
<feature type="chain" id="PRO_5044992335" description="Purple acid phosphatase" evidence="3">
    <location>
        <begin position="22"/>
        <end position="491"/>
    </location>
</feature>
<comment type="similarity">
    <text evidence="3">Belongs to the metallophosphoesterase superfamily. Purple acid phosphatase family.</text>
</comment>
<dbReference type="GeneID" id="100370821"/>
<dbReference type="InterPro" id="IPR041792">
    <property type="entry name" value="MPP_PAP"/>
</dbReference>
<dbReference type="PANTHER" id="PTHR45867:SF10">
    <property type="entry name" value="PURPLE ACID PHOSPHATASE"/>
    <property type="match status" value="1"/>
</dbReference>
<keyword evidence="2" id="KW-0325">Glycoprotein</keyword>
<keyword evidence="1 3" id="KW-0732">Signal</keyword>
<evidence type="ECO:0000313" key="7">
    <source>
        <dbReference type="Proteomes" id="UP000694865"/>
    </source>
</evidence>
<evidence type="ECO:0000259" key="6">
    <source>
        <dbReference type="Pfam" id="PF16656"/>
    </source>
</evidence>
<feature type="signal peptide" evidence="3">
    <location>
        <begin position="1"/>
        <end position="21"/>
    </location>
</feature>
<feature type="domain" description="Calcineurin-like phosphoesterase" evidence="4">
    <location>
        <begin position="169"/>
        <end position="368"/>
    </location>
</feature>
<feature type="domain" description="Purple acid phosphatase N-terminal" evidence="6">
    <location>
        <begin position="67"/>
        <end position="157"/>
    </location>
</feature>
<name>A0ABM0GVH6_SACKO</name>
<reference evidence="8" key="1">
    <citation type="submission" date="2025-08" db="UniProtKB">
        <authorList>
            <consortium name="RefSeq"/>
        </authorList>
    </citation>
    <scope>IDENTIFICATION</scope>
    <source>
        <tissue evidence="8">Testes</tissue>
    </source>
</reference>
<dbReference type="CDD" id="cd00839">
    <property type="entry name" value="MPP_PAPs"/>
    <property type="match status" value="1"/>
</dbReference>
<comment type="catalytic activity">
    <reaction evidence="3">
        <text>a phosphate monoester + H2O = an alcohol + phosphate</text>
        <dbReference type="Rhea" id="RHEA:15017"/>
        <dbReference type="ChEBI" id="CHEBI:15377"/>
        <dbReference type="ChEBI" id="CHEBI:30879"/>
        <dbReference type="ChEBI" id="CHEBI:43474"/>
        <dbReference type="ChEBI" id="CHEBI:67140"/>
        <dbReference type="EC" id="3.1.3.2"/>
    </reaction>
</comment>
<dbReference type="RefSeq" id="XP_002738205.1">
    <property type="nucleotide sequence ID" value="XM_002738159.2"/>
</dbReference>
<feature type="domain" description="Purple acid phosphatase C-terminal" evidence="5">
    <location>
        <begin position="389"/>
        <end position="457"/>
    </location>
</feature>
<evidence type="ECO:0000256" key="1">
    <source>
        <dbReference type="ARBA" id="ARBA00022729"/>
    </source>
</evidence>
<proteinExistence type="inferred from homology"/>